<organism evidence="4 6">
    <name type="scientific">Purpureocillium lilacinum</name>
    <name type="common">Paecilomyces lilacinus</name>
    <dbReference type="NCBI Taxonomy" id="33203"/>
    <lineage>
        <taxon>Eukaryota</taxon>
        <taxon>Fungi</taxon>
        <taxon>Dikarya</taxon>
        <taxon>Ascomycota</taxon>
        <taxon>Pezizomycotina</taxon>
        <taxon>Sordariomycetes</taxon>
        <taxon>Hypocreomycetidae</taxon>
        <taxon>Hypocreales</taxon>
        <taxon>Ophiocordycipitaceae</taxon>
        <taxon>Purpureocillium</taxon>
    </lineage>
</organism>
<evidence type="ECO:0000313" key="6">
    <source>
        <dbReference type="Proteomes" id="UP000078240"/>
    </source>
</evidence>
<dbReference type="Proteomes" id="UP000078240">
    <property type="component" value="Unassembled WGS sequence"/>
</dbReference>
<evidence type="ECO:0000256" key="1">
    <source>
        <dbReference type="SAM" id="MobiDB-lite"/>
    </source>
</evidence>
<feature type="domain" description="C2H2-type" evidence="2">
    <location>
        <begin position="238"/>
        <end position="261"/>
    </location>
</feature>
<gene>
    <name evidence="5" type="ORF">PCL_06966</name>
    <name evidence="3" type="ORF">Purlil1_7897</name>
    <name evidence="4" type="ORF">VFPBJ_04560</name>
</gene>
<feature type="compositionally biased region" description="Acidic residues" evidence="1">
    <location>
        <begin position="390"/>
        <end position="404"/>
    </location>
</feature>
<keyword evidence="8" id="KW-1185">Reference proteome</keyword>
<dbReference type="AlphaFoldDB" id="A0A179GVK0"/>
<reference evidence="3 8" key="5">
    <citation type="journal article" date="2024" name="Microbiol. Resour. Announc.">
        <title>Genome annotations for the ascomycete fungi Trichoderma harzianum, Trichoderma aggressivum, and Purpureocillium lilacinum.</title>
        <authorList>
            <person name="Beijen E.P.W."/>
            <person name="Ohm R.A."/>
        </authorList>
    </citation>
    <scope>NUCLEOTIDE SEQUENCE [LARGE SCALE GENOMIC DNA]</scope>
    <source>
        <strain evidence="3 8">CBS 150709</strain>
    </source>
</reference>
<dbReference type="Proteomes" id="UP001287286">
    <property type="component" value="Unassembled WGS sequence"/>
</dbReference>
<feature type="region of interest" description="Disordered" evidence="1">
    <location>
        <begin position="1"/>
        <end position="222"/>
    </location>
</feature>
<comment type="caution">
    <text evidence="4">The sequence shown here is derived from an EMBL/GenBank/DDBJ whole genome shotgun (WGS) entry which is preliminary data.</text>
</comment>
<evidence type="ECO:0000313" key="5">
    <source>
        <dbReference type="EMBL" id="PWI65547.1"/>
    </source>
</evidence>
<dbReference type="EMBL" id="LSBH01000003">
    <property type="protein sequence ID" value="OAQ81976.1"/>
    <property type="molecule type" value="Genomic_DNA"/>
</dbReference>
<dbReference type="EMBL" id="JAWRVI010000029">
    <property type="protein sequence ID" value="KAK4087840.1"/>
    <property type="molecule type" value="Genomic_DNA"/>
</dbReference>
<protein>
    <submittedName>
        <fullName evidence="4">Transcription factor Zn, C2H2</fullName>
    </submittedName>
</protein>
<reference evidence="5 7" key="2">
    <citation type="journal article" date="2016" name="Front. Microbiol.">
        <title>Genome and transcriptome sequences reveal the specific parasitism of the nematophagous Purpureocillium lilacinum 36-1.</title>
        <authorList>
            <person name="Xie J."/>
            <person name="Li S."/>
            <person name="Mo C."/>
            <person name="Xiao X."/>
            <person name="Peng D."/>
            <person name="Wang G."/>
            <person name="Xiao Y."/>
        </authorList>
    </citation>
    <scope>NUCLEOTIDE SEQUENCE [LARGE SCALE GENOMIC DNA]</scope>
    <source>
        <strain evidence="5 7">36-1</strain>
    </source>
</reference>
<reference evidence="4 6" key="3">
    <citation type="submission" date="2016-01" db="EMBL/GenBank/DDBJ databases">
        <title>Biosynthesis of antibiotic leucinostatins and their inhibition on Phytophthora in bio-control Purpureocillium lilacinum.</title>
        <authorList>
            <person name="Wang G."/>
            <person name="Liu Z."/>
            <person name="Lin R."/>
            <person name="Li E."/>
            <person name="Mao Z."/>
            <person name="Ling J."/>
            <person name="Yin W."/>
            <person name="Xie B."/>
        </authorList>
    </citation>
    <scope>NUCLEOTIDE SEQUENCE [LARGE SCALE GENOMIC DNA]</scope>
    <source>
        <strain evidence="4">PLBJ-1</strain>
    </source>
</reference>
<evidence type="ECO:0000259" key="2">
    <source>
        <dbReference type="PROSITE" id="PS00028"/>
    </source>
</evidence>
<feature type="region of interest" description="Disordered" evidence="1">
    <location>
        <begin position="302"/>
        <end position="341"/>
    </location>
</feature>
<dbReference type="Proteomes" id="UP000245956">
    <property type="component" value="Unassembled WGS sequence"/>
</dbReference>
<dbReference type="PROSITE" id="PS00028">
    <property type="entry name" value="ZINC_FINGER_C2H2_1"/>
    <property type="match status" value="1"/>
</dbReference>
<feature type="compositionally biased region" description="Low complexity" evidence="1">
    <location>
        <begin position="142"/>
        <end position="155"/>
    </location>
</feature>
<accession>A0A179GVK0</accession>
<proteinExistence type="predicted"/>
<evidence type="ECO:0000313" key="7">
    <source>
        <dbReference type="Proteomes" id="UP000245956"/>
    </source>
</evidence>
<evidence type="ECO:0000313" key="3">
    <source>
        <dbReference type="EMBL" id="KAK4087840.1"/>
    </source>
</evidence>
<name>A0A179GVK0_PURLI</name>
<reference evidence="3" key="4">
    <citation type="submission" date="2023-11" db="EMBL/GenBank/DDBJ databases">
        <authorList>
            <person name="Beijen E."/>
            <person name="Ohm R.A."/>
        </authorList>
    </citation>
    <scope>NUCLEOTIDE SEQUENCE</scope>
    <source>
        <strain evidence="3">CBS 150709</strain>
    </source>
</reference>
<feature type="compositionally biased region" description="Pro residues" evidence="1">
    <location>
        <begin position="131"/>
        <end position="140"/>
    </location>
</feature>
<reference evidence="5" key="1">
    <citation type="submission" date="2015-05" db="EMBL/GenBank/DDBJ databases">
        <authorList>
            <person name="Wang D.B."/>
            <person name="Wang M."/>
        </authorList>
    </citation>
    <scope>NUCLEOTIDE SEQUENCE</scope>
    <source>
        <strain evidence="5">36-1</strain>
    </source>
</reference>
<evidence type="ECO:0000313" key="4">
    <source>
        <dbReference type="EMBL" id="OAQ81976.1"/>
    </source>
</evidence>
<sequence length="404" mass="43963">MSAPGGADAPRDIRSFFTLRPQYHQPQQRPPPSQLPTQHHQMPRSRTPMKRSSPTGSSEEEDPLSGGSARTVSRPVAAARPPMSSTSRIAVMLPASPASKGHGPPPPRPVVSDLVRRPNAHSATVKKETPVPLPRIPNFPQPASVSAPPTSASTPVPGPASGGRGRPKGWKPGMSYSVMRGNRPPGSVGRPRQVKVKAGAPPLPPGMAKRRGRPPKAPSPPPDAVYRSLRPQFVEFLCEWAGCKAELHNLETLRRHVFAIHGRSEMCLWAKCAALEPPRTLTNGDEFRQHVEEAHLVPFAWHIGDGPQNREGGGCRGPVEKGRRGGSGSRDEYDNDDDNTSKARVPAFLLDADGNQVTPSVREQQTEDLATWRSNRRKLKELLIRRNDALPDEDSSDEPEDEDG</sequence>
<dbReference type="EMBL" id="LCWV01000032">
    <property type="protein sequence ID" value="PWI65547.1"/>
    <property type="molecule type" value="Genomic_DNA"/>
</dbReference>
<evidence type="ECO:0000313" key="8">
    <source>
        <dbReference type="Proteomes" id="UP001287286"/>
    </source>
</evidence>
<feature type="region of interest" description="Disordered" evidence="1">
    <location>
        <begin position="383"/>
        <end position="404"/>
    </location>
</feature>
<dbReference type="InterPro" id="IPR013087">
    <property type="entry name" value="Znf_C2H2_type"/>
</dbReference>